<sequence>MDKTSKNDHSSDQVDSKLVRVGIEEHRYLKFEALKKDMSMKDFLDELINEHRKQNNS</sequence>
<dbReference type="RefSeq" id="WP_177170561.1">
    <property type="nucleotide sequence ID" value="NZ_FNYW01000041.1"/>
</dbReference>
<evidence type="ECO:0000313" key="1">
    <source>
        <dbReference type="EMBL" id="SEI97690.1"/>
    </source>
</evidence>
<gene>
    <name evidence="1" type="ORF">SAMN04488113_1418</name>
</gene>
<protein>
    <submittedName>
        <fullName evidence="1">Uncharacterized protein</fullName>
    </submittedName>
</protein>
<dbReference type="Proteomes" id="UP000198564">
    <property type="component" value="Unassembled WGS sequence"/>
</dbReference>
<dbReference type="AlphaFoldDB" id="A0A1H6VAL5"/>
<proteinExistence type="predicted"/>
<organism evidence="1 2">
    <name type="scientific">Alkalibacterium gilvum</name>
    <dbReference type="NCBI Taxonomy" id="1130080"/>
    <lineage>
        <taxon>Bacteria</taxon>
        <taxon>Bacillati</taxon>
        <taxon>Bacillota</taxon>
        <taxon>Bacilli</taxon>
        <taxon>Lactobacillales</taxon>
        <taxon>Carnobacteriaceae</taxon>
        <taxon>Alkalibacterium</taxon>
    </lineage>
</organism>
<name>A0A1H6VAL5_9LACT</name>
<reference evidence="2" key="1">
    <citation type="submission" date="2016-10" db="EMBL/GenBank/DDBJ databases">
        <authorList>
            <person name="Varghese N."/>
            <person name="Submissions S."/>
        </authorList>
    </citation>
    <scope>NUCLEOTIDE SEQUENCE [LARGE SCALE GENOMIC DNA]</scope>
    <source>
        <strain evidence="2">DSM 25751</strain>
    </source>
</reference>
<evidence type="ECO:0000313" key="2">
    <source>
        <dbReference type="Proteomes" id="UP000198564"/>
    </source>
</evidence>
<keyword evidence="2" id="KW-1185">Reference proteome</keyword>
<dbReference type="EMBL" id="FNYW01000041">
    <property type="protein sequence ID" value="SEI97690.1"/>
    <property type="molecule type" value="Genomic_DNA"/>
</dbReference>
<accession>A0A1H6VAL5</accession>